<dbReference type="STRING" id="52442.SAMN05421880_11783"/>
<protein>
    <submittedName>
        <fullName evidence="2">Nucleoside-diphosphate-sugar epimerase</fullName>
    </submittedName>
</protein>
<dbReference type="RefSeq" id="WP_090669606.1">
    <property type="nucleotide sequence ID" value="NZ_FOUF01000017.1"/>
</dbReference>
<dbReference type="InterPro" id="IPR051207">
    <property type="entry name" value="ComplexI_NDUFA9_subunit"/>
</dbReference>
<sequence length="297" mass="34182">MVEPCVGVFGATSSVGKGLLSLLVQRGQPIVAFTRQPIDAGMQSICPSVTWRQLKDEAFGKKWATVSDKITSWFYLAPIWTLPTYFDFFAAHGARRIIALSSTSVFTKGNSSDEGEQLIAQRLAEGEAYFRAWAERNHVTWVILRPTLIYGQGRDKNITEIARFIRRFKFFPLFGCARGLRQPVHRDDVAMACFSAFFTSSVANRAYNINGGETLTYREMIERIFTALNQPPILITIPRWFFRLAVNIMRRLPRYRHWTVAMAERMNRDLVFDASEATRDFRYLPRPFQLMKEDLPE</sequence>
<gene>
    <name evidence="2" type="ORF">SAMN05421880_11783</name>
</gene>
<dbReference type="InterPro" id="IPR036291">
    <property type="entry name" value="NAD(P)-bd_dom_sf"/>
</dbReference>
<name>A0A1I4R5T4_9PROT</name>
<evidence type="ECO:0000259" key="1">
    <source>
        <dbReference type="Pfam" id="PF01370"/>
    </source>
</evidence>
<dbReference type="AlphaFoldDB" id="A0A1I4R5T4"/>
<dbReference type="InterPro" id="IPR001509">
    <property type="entry name" value="Epimerase_deHydtase"/>
</dbReference>
<dbReference type="GO" id="GO:0044877">
    <property type="term" value="F:protein-containing complex binding"/>
    <property type="evidence" value="ECO:0007669"/>
    <property type="project" value="TreeGrafter"/>
</dbReference>
<dbReference type="Gene3D" id="3.40.50.720">
    <property type="entry name" value="NAD(P)-binding Rossmann-like Domain"/>
    <property type="match status" value="1"/>
</dbReference>
<organism evidence="2 3">
    <name type="scientific">Nitrosomonas nitrosa</name>
    <dbReference type="NCBI Taxonomy" id="52442"/>
    <lineage>
        <taxon>Bacteria</taxon>
        <taxon>Pseudomonadati</taxon>
        <taxon>Pseudomonadota</taxon>
        <taxon>Betaproteobacteria</taxon>
        <taxon>Nitrosomonadales</taxon>
        <taxon>Nitrosomonadaceae</taxon>
        <taxon>Nitrosomonas</taxon>
    </lineage>
</organism>
<feature type="domain" description="NAD-dependent epimerase/dehydratase" evidence="1">
    <location>
        <begin position="89"/>
        <end position="209"/>
    </location>
</feature>
<keyword evidence="3" id="KW-1185">Reference proteome</keyword>
<evidence type="ECO:0000313" key="2">
    <source>
        <dbReference type="EMBL" id="SFM47662.1"/>
    </source>
</evidence>
<accession>A0A1I4R5T4</accession>
<evidence type="ECO:0000313" key="3">
    <source>
        <dbReference type="Proteomes" id="UP000199561"/>
    </source>
</evidence>
<proteinExistence type="predicted"/>
<dbReference type="PANTHER" id="PTHR12126:SF11">
    <property type="entry name" value="NADH DEHYDROGENASE [UBIQUINONE] 1 ALPHA SUBCOMPLEX SUBUNIT 9, MITOCHONDRIAL"/>
    <property type="match status" value="1"/>
</dbReference>
<dbReference type="EMBL" id="FOUF01000017">
    <property type="protein sequence ID" value="SFM47662.1"/>
    <property type="molecule type" value="Genomic_DNA"/>
</dbReference>
<dbReference type="Pfam" id="PF01370">
    <property type="entry name" value="Epimerase"/>
    <property type="match status" value="1"/>
</dbReference>
<dbReference type="Proteomes" id="UP000199561">
    <property type="component" value="Unassembled WGS sequence"/>
</dbReference>
<dbReference type="SUPFAM" id="SSF51735">
    <property type="entry name" value="NAD(P)-binding Rossmann-fold domains"/>
    <property type="match status" value="1"/>
</dbReference>
<dbReference type="PANTHER" id="PTHR12126">
    <property type="entry name" value="NADH-UBIQUINONE OXIDOREDUCTASE 39 KDA SUBUNIT-RELATED"/>
    <property type="match status" value="1"/>
</dbReference>
<reference evidence="2 3" key="1">
    <citation type="submission" date="2016-10" db="EMBL/GenBank/DDBJ databases">
        <authorList>
            <person name="de Groot N.N."/>
        </authorList>
    </citation>
    <scope>NUCLEOTIDE SEQUENCE [LARGE SCALE GENOMIC DNA]</scope>
    <source>
        <strain evidence="2 3">Nm146</strain>
    </source>
</reference>